<dbReference type="PIRSF" id="PIRSF004810">
    <property type="entry name" value="ChrA"/>
    <property type="match status" value="1"/>
</dbReference>
<evidence type="ECO:0000256" key="8">
    <source>
        <dbReference type="SAM" id="Phobius"/>
    </source>
</evidence>
<gene>
    <name evidence="9" type="ORF">BLM47_12745</name>
</gene>
<feature type="transmembrane region" description="Helical" evidence="8">
    <location>
        <begin position="105"/>
        <end position="130"/>
    </location>
</feature>
<feature type="transmembrane region" description="Helical" evidence="8">
    <location>
        <begin position="6"/>
        <end position="30"/>
    </location>
</feature>
<dbReference type="AlphaFoldDB" id="A0A2A6DWZ0"/>
<evidence type="ECO:0000256" key="4">
    <source>
        <dbReference type="ARBA" id="ARBA00022692"/>
    </source>
</evidence>
<feature type="transmembrane region" description="Helical" evidence="8">
    <location>
        <begin position="402"/>
        <end position="427"/>
    </location>
</feature>
<dbReference type="Pfam" id="PF02417">
    <property type="entry name" value="Chromate_transp"/>
    <property type="match status" value="2"/>
</dbReference>
<accession>A0A2A6DWZ0</accession>
<proteinExistence type="inferred from homology"/>
<keyword evidence="4 8" id="KW-0812">Transmembrane</keyword>
<dbReference type="GO" id="GO:0015109">
    <property type="term" value="F:chromate transmembrane transporter activity"/>
    <property type="evidence" value="ECO:0007669"/>
    <property type="project" value="InterPro"/>
</dbReference>
<keyword evidence="5 8" id="KW-1133">Transmembrane helix</keyword>
<evidence type="ECO:0000313" key="10">
    <source>
        <dbReference type="Proteomes" id="UP000243688"/>
    </source>
</evidence>
<comment type="similarity">
    <text evidence="2">Belongs to the chromate ion transporter (CHR) (TC 2.A.51) family.</text>
</comment>
<dbReference type="PANTHER" id="PTHR33567">
    <property type="entry name" value="CHROMATE ION TRANSPORTER (EUROFUNG)"/>
    <property type="match status" value="1"/>
</dbReference>
<dbReference type="PANTHER" id="PTHR33567:SF3">
    <property type="entry name" value="CHROMATE ION TRANSPORTER (EUROFUNG)"/>
    <property type="match status" value="1"/>
</dbReference>
<name>A0A2A6DWZ0_9BACL</name>
<comment type="caution">
    <text evidence="9">The sequence shown here is derived from an EMBL/GenBank/DDBJ whole genome shotgun (WGS) entry which is preliminary data.</text>
</comment>
<sequence length="430" mass="44788">MREIWNVFLVATKLGLTSFGGPVAHLGYFYEEYVRRRRWLDERRYADLTALCQFLPGPASSQVGIGIGMMRAGFAGGVAAWLGFTWPSFLLMAGFAFGLDRWAEAFGVASGAGWLHGLKLVAVAVVAQAVWSMGRQLAADRLRATLAVGAAALVSFWPTAASQVVAIAAGGVAGALLLGRTTRTEALSEGGRQDGRHDVRQDERRQDGDEKIVRAAEKTPDETAFGRGLPSRTAGAACLAAAVLLLAALPSARAVWPSHGLALFDGFYRAGALVFGGGHVVLPLLEKEAVAAGWVEPDRFLAGYGAAQALPGPLFTFAAFIGAEAGGWGGALVATVGIFLPGFLLVAGALPFWEALRGMPRVRAVLAGVNASVVGVLLAALYDPVWTSAVRSPADFALAAGLFALSAFWRLPAWAVALVGACAGAVVRGG</sequence>
<feature type="compositionally biased region" description="Basic and acidic residues" evidence="7">
    <location>
        <begin position="191"/>
        <end position="207"/>
    </location>
</feature>
<organism evidence="9 10">
    <name type="scientific">Candidatus Reconcilbacillus cellulovorans</name>
    <dbReference type="NCBI Taxonomy" id="1906605"/>
    <lineage>
        <taxon>Bacteria</taxon>
        <taxon>Bacillati</taxon>
        <taxon>Bacillota</taxon>
        <taxon>Bacilli</taxon>
        <taxon>Bacillales</taxon>
        <taxon>Paenibacillaceae</taxon>
        <taxon>Candidatus Reconcilbacillus</taxon>
    </lineage>
</organism>
<evidence type="ECO:0000256" key="7">
    <source>
        <dbReference type="SAM" id="MobiDB-lite"/>
    </source>
</evidence>
<keyword evidence="3" id="KW-1003">Cell membrane</keyword>
<evidence type="ECO:0000313" key="9">
    <source>
        <dbReference type="EMBL" id="PDO09400.1"/>
    </source>
</evidence>
<evidence type="ECO:0000256" key="6">
    <source>
        <dbReference type="ARBA" id="ARBA00023136"/>
    </source>
</evidence>
<protein>
    <recommendedName>
        <fullName evidence="11">ChrA protein</fullName>
    </recommendedName>
</protein>
<dbReference type="NCBIfam" id="TIGR00937">
    <property type="entry name" value="2A51"/>
    <property type="match status" value="1"/>
</dbReference>
<feature type="transmembrane region" description="Helical" evidence="8">
    <location>
        <begin position="364"/>
        <end position="382"/>
    </location>
</feature>
<feature type="transmembrane region" description="Helical" evidence="8">
    <location>
        <begin position="301"/>
        <end position="322"/>
    </location>
</feature>
<feature type="transmembrane region" description="Helical" evidence="8">
    <location>
        <begin position="234"/>
        <end position="255"/>
    </location>
</feature>
<feature type="transmembrane region" description="Helical" evidence="8">
    <location>
        <begin position="78"/>
        <end position="99"/>
    </location>
</feature>
<evidence type="ECO:0008006" key="11">
    <source>
        <dbReference type="Google" id="ProtNLM"/>
    </source>
</evidence>
<dbReference type="InterPro" id="IPR003370">
    <property type="entry name" value="Chromate_transpt"/>
</dbReference>
<dbReference type="GO" id="GO:0005886">
    <property type="term" value="C:plasma membrane"/>
    <property type="evidence" value="ECO:0007669"/>
    <property type="project" value="UniProtKB-SubCell"/>
</dbReference>
<dbReference type="InterPro" id="IPR014047">
    <property type="entry name" value="Chr_Tranpt_l_chain"/>
</dbReference>
<feature type="transmembrane region" description="Helical" evidence="8">
    <location>
        <begin position="267"/>
        <end position="285"/>
    </location>
</feature>
<dbReference type="EMBL" id="MOXJ01000041">
    <property type="protein sequence ID" value="PDO09400.1"/>
    <property type="molecule type" value="Genomic_DNA"/>
</dbReference>
<evidence type="ECO:0000256" key="5">
    <source>
        <dbReference type="ARBA" id="ARBA00022989"/>
    </source>
</evidence>
<reference evidence="9 10" key="1">
    <citation type="submission" date="2016-12" db="EMBL/GenBank/DDBJ databases">
        <title>Candidatus Reconcilibacillus cellulovorans genome.</title>
        <authorList>
            <person name="Kolinko S."/>
            <person name="Wu Y.-W."/>
            <person name="Tachea F."/>
            <person name="Denzel E."/>
            <person name="Hiras J."/>
            <person name="Baecker N."/>
            <person name="Chan L.J."/>
            <person name="Eichorst S.A."/>
            <person name="Frey D."/>
            <person name="Adams P.D."/>
            <person name="Pray T."/>
            <person name="Tanjore D."/>
            <person name="Petzold C.J."/>
            <person name="Gladden J.M."/>
            <person name="Simmons B.A."/>
            <person name="Singer S.W."/>
        </authorList>
    </citation>
    <scope>NUCLEOTIDE SEQUENCE [LARGE SCALE GENOMIC DNA]</scope>
    <source>
        <strain evidence="9">JTherm</strain>
    </source>
</reference>
<dbReference type="Proteomes" id="UP000243688">
    <property type="component" value="Unassembled WGS sequence"/>
</dbReference>
<evidence type="ECO:0000256" key="1">
    <source>
        <dbReference type="ARBA" id="ARBA00004651"/>
    </source>
</evidence>
<evidence type="ECO:0000256" key="2">
    <source>
        <dbReference type="ARBA" id="ARBA00005262"/>
    </source>
</evidence>
<feature type="transmembrane region" description="Helical" evidence="8">
    <location>
        <begin position="328"/>
        <end position="352"/>
    </location>
</feature>
<comment type="subcellular location">
    <subcellularLocation>
        <location evidence="1">Cell membrane</location>
        <topology evidence="1">Multi-pass membrane protein</topology>
    </subcellularLocation>
</comment>
<feature type="region of interest" description="Disordered" evidence="7">
    <location>
        <begin position="187"/>
        <end position="207"/>
    </location>
</feature>
<feature type="transmembrane region" description="Helical" evidence="8">
    <location>
        <begin position="164"/>
        <end position="182"/>
    </location>
</feature>
<keyword evidence="6 8" id="KW-0472">Membrane</keyword>
<evidence type="ECO:0000256" key="3">
    <source>
        <dbReference type="ARBA" id="ARBA00022475"/>
    </source>
</evidence>